<dbReference type="GO" id="GO:0016787">
    <property type="term" value="F:hydrolase activity"/>
    <property type="evidence" value="ECO:0007669"/>
    <property type="project" value="UniProtKB-KW"/>
</dbReference>
<evidence type="ECO:0000313" key="3">
    <source>
        <dbReference type="Proteomes" id="UP001156873"/>
    </source>
</evidence>
<evidence type="ECO:0000313" key="2">
    <source>
        <dbReference type="EMBL" id="MDH5835216.1"/>
    </source>
</evidence>
<gene>
    <name evidence="2" type="ORF">QFW81_14975</name>
</gene>
<dbReference type="InterPro" id="IPR006103">
    <property type="entry name" value="Glyco_hydro_2_cat"/>
</dbReference>
<dbReference type="EMBL" id="JARXRO010000020">
    <property type="protein sequence ID" value="MDH5835216.1"/>
    <property type="molecule type" value="Genomic_DNA"/>
</dbReference>
<accession>A0ABT6JYH8</accession>
<dbReference type="Pfam" id="PF02836">
    <property type="entry name" value="Glyco_hydro_2_C"/>
    <property type="match status" value="1"/>
</dbReference>
<sequence>MCVLATGTRAETPASTPAEVRIVEEGGAYRLLVDGQPYVVRGAGSASGDLEQLAARGGNSVRTWSTGTDVANVHAMLDRAHRNGLTVAMGLAVGKERHGFDYDDARAVAVQLDELREQVRLYRDHPAVLMWLVGNELNLEHRNPKVWDAVEQITRMIHAEDPNHPVMTPLAGFDRALIDTLKTRAPSLDLIGIQLYGDLETLPDKLREADWTGPYVVTEWGPTGHWESPLTAWGAPVEDDGSRKAALFQQRYRDVIAADTRQCLGSYVFLWGHKQERTPTWYGLFLPTGESTPAVDAMQRLWTGQWPDNRAPSIAPATIDGRGATDSVVLAAGTAHEASTTAHDPDGDALQWRWYALEESTATSIGGDPEAVPAEVDLHARPDAGGRIRFTAPGRPGHYRLFVEVRDGHGHAAYANLPFRVEEAR</sequence>
<reference evidence="2 3" key="1">
    <citation type="submission" date="2023-04" db="EMBL/GenBank/DDBJ databases">
        <title>Luteimonas sp. M1R5S59.</title>
        <authorList>
            <person name="Sun J.-Q."/>
        </authorList>
    </citation>
    <scope>NUCLEOTIDE SEQUENCE [LARGE SCALE GENOMIC DNA]</scope>
    <source>
        <strain evidence="2 3">M1R5S59</strain>
    </source>
</reference>
<comment type="caution">
    <text evidence="2">The sequence shown here is derived from an EMBL/GenBank/DDBJ whole genome shotgun (WGS) entry which is preliminary data.</text>
</comment>
<protein>
    <submittedName>
        <fullName evidence="2">Glycoside hydrolase family 2 TIM barrel-domain containing protein</fullName>
    </submittedName>
</protein>
<name>A0ABT6JYH8_9GAMM</name>
<dbReference type="InterPro" id="IPR017853">
    <property type="entry name" value="GH"/>
</dbReference>
<feature type="domain" description="Glycoside hydrolase family 2 catalytic" evidence="1">
    <location>
        <begin position="95"/>
        <end position="167"/>
    </location>
</feature>
<evidence type="ECO:0000259" key="1">
    <source>
        <dbReference type="Pfam" id="PF02836"/>
    </source>
</evidence>
<keyword evidence="3" id="KW-1185">Reference proteome</keyword>
<organism evidence="2 3">
    <name type="scientific">Luteimonas kalidii</name>
    <dbReference type="NCBI Taxonomy" id="3042025"/>
    <lineage>
        <taxon>Bacteria</taxon>
        <taxon>Pseudomonadati</taxon>
        <taxon>Pseudomonadota</taxon>
        <taxon>Gammaproteobacteria</taxon>
        <taxon>Lysobacterales</taxon>
        <taxon>Lysobacteraceae</taxon>
        <taxon>Luteimonas</taxon>
    </lineage>
</organism>
<keyword evidence="2" id="KW-0378">Hydrolase</keyword>
<dbReference type="Proteomes" id="UP001156873">
    <property type="component" value="Unassembled WGS sequence"/>
</dbReference>
<proteinExistence type="predicted"/>
<dbReference type="Gene3D" id="3.20.20.80">
    <property type="entry name" value="Glycosidases"/>
    <property type="match status" value="1"/>
</dbReference>
<dbReference type="SUPFAM" id="SSF51445">
    <property type="entry name" value="(Trans)glycosidases"/>
    <property type="match status" value="1"/>
</dbReference>